<keyword evidence="5" id="KW-1185">Reference proteome</keyword>
<dbReference type="InterPro" id="IPR029028">
    <property type="entry name" value="Alpha/beta_knot_MTases"/>
</dbReference>
<dbReference type="NCBIfam" id="TIGR00186">
    <property type="entry name" value="rRNA_methyl_3"/>
    <property type="match status" value="1"/>
</dbReference>
<comment type="caution">
    <text evidence="4">The sequence shown here is derived from an EMBL/GenBank/DDBJ whole genome shotgun (WGS) entry which is preliminary data.</text>
</comment>
<dbReference type="PANTHER" id="PTHR46429:SF1">
    <property type="entry name" value="23S RRNA (GUANOSINE-2'-O-)-METHYLTRANSFERASE RLMB"/>
    <property type="match status" value="1"/>
</dbReference>
<keyword evidence="1 4" id="KW-0489">Methyltransferase</keyword>
<dbReference type="Pfam" id="PF08032">
    <property type="entry name" value="SpoU_sub_bind"/>
    <property type="match status" value="1"/>
</dbReference>
<evidence type="ECO:0000313" key="4">
    <source>
        <dbReference type="EMBL" id="ROO29048.1"/>
    </source>
</evidence>
<dbReference type="AlphaFoldDB" id="A0A423PU02"/>
<keyword evidence="2 4" id="KW-0808">Transferase</keyword>
<dbReference type="CDD" id="cd18103">
    <property type="entry name" value="SpoU-like_RlmB"/>
    <property type="match status" value="1"/>
</dbReference>
<dbReference type="SMART" id="SM00967">
    <property type="entry name" value="SpoU_sub_bind"/>
    <property type="match status" value="1"/>
</dbReference>
<dbReference type="GO" id="GO:0005829">
    <property type="term" value="C:cytosol"/>
    <property type="evidence" value="ECO:0007669"/>
    <property type="project" value="TreeGrafter"/>
</dbReference>
<dbReference type="Gene3D" id="3.40.1280.10">
    <property type="match status" value="1"/>
</dbReference>
<dbReference type="GO" id="GO:0070039">
    <property type="term" value="F:rRNA (guanosine-2'-O-)-methyltransferase activity"/>
    <property type="evidence" value="ECO:0007669"/>
    <property type="project" value="TreeGrafter"/>
</dbReference>
<sequence length="254" mass="26577">MTEAGQACIGGFHAVEAALGNAPTLRRIWLAEGRDDARARGVADEAARQGVPVERAPMARLDKLLPEVRHQGCVAECEIAQPRRDSELPAILEAVERPWVLALDQVQDPHNLGACLRTAAAAGVSAVIAPRKRAAGLSPAVRKVAAGAAERVPFVPVTNLARALGRLQTDGYWVVGLDAQAPASLYDTALPERLVLVAGGEAGGLRALTQRQCDGCVAIPMAADVESLNVSVATGITLFEAVRQRAMAGTTSTD</sequence>
<dbReference type="InterPro" id="IPR001537">
    <property type="entry name" value="SpoU_MeTrfase"/>
</dbReference>
<dbReference type="Proteomes" id="UP000283993">
    <property type="component" value="Unassembled WGS sequence"/>
</dbReference>
<dbReference type="SUPFAM" id="SSF75217">
    <property type="entry name" value="alpha/beta knot"/>
    <property type="match status" value="1"/>
</dbReference>
<dbReference type="RefSeq" id="WP_123630407.1">
    <property type="nucleotide sequence ID" value="NZ_AYKH01000006.1"/>
</dbReference>
<organism evidence="4 5">
    <name type="scientific">Salinisphaera orenii MK-B5</name>
    <dbReference type="NCBI Taxonomy" id="856730"/>
    <lineage>
        <taxon>Bacteria</taxon>
        <taxon>Pseudomonadati</taxon>
        <taxon>Pseudomonadota</taxon>
        <taxon>Gammaproteobacteria</taxon>
        <taxon>Salinisphaerales</taxon>
        <taxon>Salinisphaeraceae</taxon>
        <taxon>Salinisphaera</taxon>
    </lineage>
</organism>
<feature type="domain" description="RNA 2-O ribose methyltransferase substrate binding" evidence="3">
    <location>
        <begin position="8"/>
        <end position="83"/>
    </location>
</feature>
<accession>A0A423PU02</accession>
<dbReference type="EMBL" id="AYKH01000006">
    <property type="protein sequence ID" value="ROO29048.1"/>
    <property type="molecule type" value="Genomic_DNA"/>
</dbReference>
<dbReference type="InterPro" id="IPR029026">
    <property type="entry name" value="tRNA_m1G_MTases_N"/>
</dbReference>
<gene>
    <name evidence="4" type="ORF">SAOR_04575</name>
</gene>
<protein>
    <submittedName>
        <fullName evidence="4">23S rRNA (Guanosine-2'-O-)-methyltransferase</fullName>
    </submittedName>
</protein>
<evidence type="ECO:0000256" key="1">
    <source>
        <dbReference type="ARBA" id="ARBA00022603"/>
    </source>
</evidence>
<dbReference type="SUPFAM" id="SSF55315">
    <property type="entry name" value="L30e-like"/>
    <property type="match status" value="1"/>
</dbReference>
<dbReference type="Gene3D" id="3.30.1330.30">
    <property type="match status" value="1"/>
</dbReference>
<dbReference type="PANTHER" id="PTHR46429">
    <property type="entry name" value="23S RRNA (GUANOSINE-2'-O-)-METHYLTRANSFERASE RLMB"/>
    <property type="match status" value="1"/>
</dbReference>
<proteinExistence type="predicted"/>
<evidence type="ECO:0000256" key="2">
    <source>
        <dbReference type="ARBA" id="ARBA00022679"/>
    </source>
</evidence>
<evidence type="ECO:0000259" key="3">
    <source>
        <dbReference type="SMART" id="SM00967"/>
    </source>
</evidence>
<reference evidence="4 5" key="1">
    <citation type="submission" date="2013-10" db="EMBL/GenBank/DDBJ databases">
        <title>Salinisphaera orenii MK-B5 Genome Sequencing.</title>
        <authorList>
            <person name="Lai Q."/>
            <person name="Li C."/>
            <person name="Shao Z."/>
        </authorList>
    </citation>
    <scope>NUCLEOTIDE SEQUENCE [LARGE SCALE GENOMIC DNA]</scope>
    <source>
        <strain evidence="4 5">MK-B5</strain>
    </source>
</reference>
<name>A0A423PU02_9GAMM</name>
<evidence type="ECO:0000313" key="5">
    <source>
        <dbReference type="Proteomes" id="UP000283993"/>
    </source>
</evidence>
<dbReference type="GO" id="GO:0003723">
    <property type="term" value="F:RNA binding"/>
    <property type="evidence" value="ECO:0007669"/>
    <property type="project" value="InterPro"/>
</dbReference>
<dbReference type="InterPro" id="IPR004441">
    <property type="entry name" value="rRNA_MeTrfase_TrmH"/>
</dbReference>
<dbReference type="InterPro" id="IPR013123">
    <property type="entry name" value="SpoU_subst-bd"/>
</dbReference>
<dbReference type="InterPro" id="IPR029064">
    <property type="entry name" value="Ribosomal_eL30-like_sf"/>
</dbReference>
<dbReference type="Pfam" id="PF00588">
    <property type="entry name" value="SpoU_methylase"/>
    <property type="match status" value="1"/>
</dbReference>